<sequence>MNWKTKTLIIGTTVGAVTGLLAAILIMQRAEKNETTPKLSAGEGVKIGMGVLGVLRMLADITSH</sequence>
<dbReference type="EMBL" id="LGCK01000007">
    <property type="protein sequence ID" value="KPL72808.1"/>
    <property type="molecule type" value="Genomic_DNA"/>
</dbReference>
<comment type="caution">
    <text evidence="1">The sequence shown here is derived from an EMBL/GenBank/DDBJ whole genome shotgun (WGS) entry which is preliminary data.</text>
</comment>
<keyword evidence="2" id="KW-1185">Reference proteome</keyword>
<evidence type="ECO:0000313" key="2">
    <source>
        <dbReference type="Proteomes" id="UP000050430"/>
    </source>
</evidence>
<dbReference type="STRING" id="229920.ADM99_07000"/>
<proteinExistence type="predicted"/>
<gene>
    <name evidence="1" type="ORF">ADM99_07000</name>
</gene>
<organism evidence="1 2">
    <name type="scientific">Leptolinea tardivitalis</name>
    <dbReference type="NCBI Taxonomy" id="229920"/>
    <lineage>
        <taxon>Bacteria</taxon>
        <taxon>Bacillati</taxon>
        <taxon>Chloroflexota</taxon>
        <taxon>Anaerolineae</taxon>
        <taxon>Anaerolineales</taxon>
        <taxon>Anaerolineaceae</taxon>
        <taxon>Leptolinea</taxon>
    </lineage>
</organism>
<reference evidence="1 2" key="1">
    <citation type="submission" date="2015-07" db="EMBL/GenBank/DDBJ databases">
        <title>Genome sequence of Leptolinea tardivitalis DSM 16556.</title>
        <authorList>
            <person name="Hemp J."/>
            <person name="Ward L.M."/>
            <person name="Pace L.A."/>
            <person name="Fischer W.W."/>
        </authorList>
    </citation>
    <scope>NUCLEOTIDE SEQUENCE [LARGE SCALE GENOMIC DNA]</scope>
    <source>
        <strain evidence="1 2">YMTK-2</strain>
    </source>
</reference>
<accession>A0A0P6X0N5</accession>
<dbReference type="Proteomes" id="UP000050430">
    <property type="component" value="Unassembled WGS sequence"/>
</dbReference>
<protein>
    <submittedName>
        <fullName evidence="1">Uncharacterized protein</fullName>
    </submittedName>
</protein>
<dbReference type="AlphaFoldDB" id="A0A0P6X0N5"/>
<dbReference type="RefSeq" id="WP_062421083.1">
    <property type="nucleotide sequence ID" value="NZ_BBYA01000008.1"/>
</dbReference>
<evidence type="ECO:0000313" key="1">
    <source>
        <dbReference type="EMBL" id="KPL72808.1"/>
    </source>
</evidence>
<name>A0A0P6X0N5_9CHLR</name>